<gene>
    <name evidence="4" type="ORF">EPJ69_10435</name>
</gene>
<dbReference type="InterPro" id="IPR036770">
    <property type="entry name" value="Ankyrin_rpt-contain_sf"/>
</dbReference>
<dbReference type="EMBL" id="SAXX01000023">
    <property type="protein sequence ID" value="TXJ30474.1"/>
    <property type="molecule type" value="Genomic_DNA"/>
</dbReference>
<dbReference type="GO" id="GO:0085020">
    <property type="term" value="P:protein K6-linked ubiquitination"/>
    <property type="evidence" value="ECO:0007669"/>
    <property type="project" value="TreeGrafter"/>
</dbReference>
<dbReference type="PANTHER" id="PTHR24171">
    <property type="entry name" value="ANKYRIN REPEAT DOMAIN-CONTAINING PROTEIN 39-RELATED"/>
    <property type="match status" value="1"/>
</dbReference>
<dbReference type="Pfam" id="PF12796">
    <property type="entry name" value="Ank_2"/>
    <property type="match status" value="1"/>
</dbReference>
<keyword evidence="2 3" id="KW-0040">ANK repeat</keyword>
<evidence type="ECO:0000256" key="3">
    <source>
        <dbReference type="PROSITE-ProRule" id="PRU00023"/>
    </source>
</evidence>
<comment type="caution">
    <text evidence="4">The sequence shown here is derived from an EMBL/GenBank/DDBJ whole genome shotgun (WGS) entry which is preliminary data.</text>
</comment>
<dbReference type="Proteomes" id="UP000324707">
    <property type="component" value="Unassembled WGS sequence"/>
</dbReference>
<dbReference type="AlphaFoldDB" id="A0A5C8DZC6"/>
<organism evidence="4 5">
    <name type="scientific">Brachyspira aalborgi</name>
    <dbReference type="NCBI Taxonomy" id="29522"/>
    <lineage>
        <taxon>Bacteria</taxon>
        <taxon>Pseudomonadati</taxon>
        <taxon>Spirochaetota</taxon>
        <taxon>Spirochaetia</taxon>
        <taxon>Brachyspirales</taxon>
        <taxon>Brachyspiraceae</taxon>
        <taxon>Brachyspira</taxon>
    </lineage>
</organism>
<dbReference type="PRINTS" id="PR01415">
    <property type="entry name" value="ANKYRIN"/>
</dbReference>
<dbReference type="Gene3D" id="1.25.40.20">
    <property type="entry name" value="Ankyrin repeat-containing domain"/>
    <property type="match status" value="2"/>
</dbReference>
<feature type="repeat" description="ANK" evidence="3">
    <location>
        <begin position="125"/>
        <end position="157"/>
    </location>
</feature>
<reference evidence="4 5" key="1">
    <citation type="journal article" date="1992" name="Lakartidningen">
        <title>[Penicillin V and not amoxicillin is the first choice preparation in acute otitis].</title>
        <authorList>
            <person name="Kamme C."/>
            <person name="Lundgren K."/>
            <person name="Prellner K."/>
        </authorList>
    </citation>
    <scope>NUCLEOTIDE SEQUENCE [LARGE SCALE GENOMIC DNA]</scope>
    <source>
        <strain evidence="4 5">PC5538III-lc</strain>
    </source>
</reference>
<proteinExistence type="predicted"/>
<name>A0A5C8DZC6_9SPIR</name>
<dbReference type="SMART" id="SM00248">
    <property type="entry name" value="ANK"/>
    <property type="match status" value="3"/>
</dbReference>
<feature type="repeat" description="ANK" evidence="3">
    <location>
        <begin position="59"/>
        <end position="91"/>
    </location>
</feature>
<dbReference type="SUPFAM" id="SSF48403">
    <property type="entry name" value="Ankyrin repeat"/>
    <property type="match status" value="1"/>
</dbReference>
<accession>A0A5C8DZC6</accession>
<protein>
    <submittedName>
        <fullName evidence="4">Ankyrin repeat domain-containing protein</fullName>
    </submittedName>
</protein>
<evidence type="ECO:0000256" key="1">
    <source>
        <dbReference type="ARBA" id="ARBA00022737"/>
    </source>
</evidence>
<feature type="repeat" description="ANK" evidence="3">
    <location>
        <begin position="92"/>
        <end position="124"/>
    </location>
</feature>
<evidence type="ECO:0000256" key="2">
    <source>
        <dbReference type="ARBA" id="ARBA00023043"/>
    </source>
</evidence>
<dbReference type="InterPro" id="IPR002110">
    <property type="entry name" value="Ankyrin_rpt"/>
</dbReference>
<dbReference type="GO" id="GO:0004842">
    <property type="term" value="F:ubiquitin-protein transferase activity"/>
    <property type="evidence" value="ECO:0007669"/>
    <property type="project" value="TreeGrafter"/>
</dbReference>
<keyword evidence="1" id="KW-0677">Repeat</keyword>
<sequence length="181" mass="20056">MTILKAIILITIIILAAITCSANSKKETFKIEENGNEYIISADNINDEFIKVEITDEIYEFTPLMFASYSGNYELATFSIRNGADVNAEDSFGFTILMWASSGGNLEMVKLLVENGADIDAKDYEGCSSLMWASLEGHLEIVKYLVKNGADINIKNEDGKTALDWAATEEIKEVLRKAGYK</sequence>
<evidence type="ECO:0000313" key="4">
    <source>
        <dbReference type="EMBL" id="TXJ30474.1"/>
    </source>
</evidence>
<dbReference type="PROSITE" id="PS50297">
    <property type="entry name" value="ANK_REP_REGION"/>
    <property type="match status" value="3"/>
</dbReference>
<dbReference type="RefSeq" id="WP_147737331.1">
    <property type="nucleotide sequence ID" value="NZ_SAXX01000023.1"/>
</dbReference>
<dbReference type="PROSITE" id="PS50088">
    <property type="entry name" value="ANK_REPEAT"/>
    <property type="match status" value="3"/>
</dbReference>
<dbReference type="PANTHER" id="PTHR24171:SF8">
    <property type="entry name" value="BRCA1-ASSOCIATED RING DOMAIN PROTEIN 1"/>
    <property type="match status" value="1"/>
</dbReference>
<evidence type="ECO:0000313" key="5">
    <source>
        <dbReference type="Proteomes" id="UP000324707"/>
    </source>
</evidence>